<evidence type="ECO:0000256" key="1">
    <source>
        <dbReference type="ARBA" id="ARBA00005656"/>
    </source>
</evidence>
<dbReference type="PANTHER" id="PTHR43356">
    <property type="entry name" value="PHOSPHATE ACETYLTRANSFERASE"/>
    <property type="match status" value="1"/>
</dbReference>
<dbReference type="KEGG" id="tli:Tlie_1703"/>
<organism evidence="5 6">
    <name type="scientific">Thermovirga lienii (strain ATCC BAA-1197 / DSM 17291 / Cas60314)</name>
    <dbReference type="NCBI Taxonomy" id="580340"/>
    <lineage>
        <taxon>Bacteria</taxon>
        <taxon>Thermotogati</taxon>
        <taxon>Synergistota</taxon>
        <taxon>Synergistia</taxon>
        <taxon>Synergistales</taxon>
        <taxon>Thermovirgaceae</taxon>
        <taxon>Thermovirga</taxon>
    </lineage>
</organism>
<keyword evidence="2 5" id="KW-0808">Transferase</keyword>
<sequence length="301" mass="31827">MSFKDLEFLISESKAGRKMRLAVAAAQGIDVLEAVWDAAREGVIEPVLFGDLEKVDAYAAELGIDVSNFERVPCSSEGEAAEKAVKAVSSGEADLLMKGNVKTATLLKAVLNKEWGLRTGAMLSHLFLFYIPKLGRVVSLTDGGMTMYPDLNTKKALIENAVSCYRKLGVDCPKVAVLAAVEVVNPDMPCTLDAAALKQMNLRGQIKNCIVDGPLALDNAISEESARHKGIVSEVAGKADILLVPDIEAGNMMGKVMMYMAGGVGAGVILGAKTPIVLTSRFDSAATKLRSIALGAVLASR</sequence>
<protein>
    <submittedName>
        <fullName evidence="5">Phosphate butyryltransferase</fullName>
        <ecNumber evidence="5">2.3.1.19</ecNumber>
    </submittedName>
</protein>
<evidence type="ECO:0000259" key="4">
    <source>
        <dbReference type="Pfam" id="PF01515"/>
    </source>
</evidence>
<dbReference type="SUPFAM" id="SSF53659">
    <property type="entry name" value="Isocitrate/Isopropylmalate dehydrogenase-like"/>
    <property type="match status" value="1"/>
</dbReference>
<feature type="domain" description="Phosphate acetyl/butaryl transferase" evidence="4">
    <location>
        <begin position="81"/>
        <end position="295"/>
    </location>
</feature>
<dbReference type="PIRSF" id="PIRSF000428">
    <property type="entry name" value="P_Ac_trans"/>
    <property type="match status" value="1"/>
</dbReference>
<dbReference type="GO" id="GO:0050182">
    <property type="term" value="F:phosphate butyryltransferase activity"/>
    <property type="evidence" value="ECO:0007669"/>
    <property type="project" value="UniProtKB-EC"/>
</dbReference>
<accession>G7V894</accession>
<dbReference type="AlphaFoldDB" id="G7V894"/>
<dbReference type="Proteomes" id="UP000005868">
    <property type="component" value="Chromosome"/>
</dbReference>
<name>G7V894_THELD</name>
<dbReference type="OrthoDB" id="9774179at2"/>
<dbReference type="InterPro" id="IPR012147">
    <property type="entry name" value="P_Ac_Bu_trans"/>
</dbReference>
<proteinExistence type="inferred from homology"/>
<dbReference type="STRING" id="580340.Tlie_1703"/>
<keyword evidence="6" id="KW-1185">Reference proteome</keyword>
<evidence type="ECO:0000313" key="6">
    <source>
        <dbReference type="Proteomes" id="UP000005868"/>
    </source>
</evidence>
<reference evidence="6" key="1">
    <citation type="submission" date="2011-10" db="EMBL/GenBank/DDBJ databases">
        <title>The complete genome of chromosome of Thermovirga lienii DSM 17291.</title>
        <authorList>
            <consortium name="US DOE Joint Genome Institute (JGI-PGF)"/>
            <person name="Lucas S."/>
            <person name="Copeland A."/>
            <person name="Lapidus A."/>
            <person name="Glavina del Rio T."/>
            <person name="Dalin E."/>
            <person name="Tice H."/>
            <person name="Bruce D."/>
            <person name="Goodwin L."/>
            <person name="Pitluck S."/>
            <person name="Peters L."/>
            <person name="Mikhailova N."/>
            <person name="Saunders E."/>
            <person name="Kyrpides N."/>
            <person name="Mavromatis K."/>
            <person name="Ivanova N."/>
            <person name="Last F.I."/>
            <person name="Brettin T."/>
            <person name="Detter J.C."/>
            <person name="Han C."/>
            <person name="Larimer F."/>
            <person name="Land M."/>
            <person name="Hauser L."/>
            <person name="Markowitz V."/>
            <person name="Cheng J.-F."/>
            <person name="Hugenholtz P."/>
            <person name="Woyke T."/>
            <person name="Wu D."/>
            <person name="Spring S."/>
            <person name="Schroeder M."/>
            <person name="Brambilla E.-M."/>
            <person name="Klenk H.-P."/>
            <person name="Eisen J.A."/>
        </authorList>
    </citation>
    <scope>NUCLEOTIDE SEQUENCE [LARGE SCALE GENOMIC DNA]</scope>
    <source>
        <strain evidence="6">ATCC BAA-1197 / DSM 17291 / Cas60314</strain>
    </source>
</reference>
<keyword evidence="3 5" id="KW-0012">Acyltransferase</keyword>
<dbReference type="InterPro" id="IPR002505">
    <property type="entry name" value="PTA_PTB"/>
</dbReference>
<evidence type="ECO:0000256" key="2">
    <source>
        <dbReference type="ARBA" id="ARBA00022679"/>
    </source>
</evidence>
<comment type="similarity">
    <text evidence="1">Belongs to the phosphate acetyltransferase and butyryltransferase family.</text>
</comment>
<dbReference type="Pfam" id="PF01515">
    <property type="entry name" value="PTA_PTB"/>
    <property type="match status" value="1"/>
</dbReference>
<evidence type="ECO:0000256" key="3">
    <source>
        <dbReference type="ARBA" id="ARBA00023315"/>
    </source>
</evidence>
<dbReference type="EC" id="2.3.1.19" evidence="5"/>
<dbReference type="Gene3D" id="3.40.718.10">
    <property type="entry name" value="Isopropylmalate Dehydrogenase"/>
    <property type="match status" value="1"/>
</dbReference>
<dbReference type="HOGENOM" id="CLU_056531_0_0_0"/>
<dbReference type="NCBIfam" id="NF006045">
    <property type="entry name" value="PRK08190.1"/>
    <property type="match status" value="1"/>
</dbReference>
<dbReference type="InterPro" id="IPR050500">
    <property type="entry name" value="Phos_Acetyltrans/Butyryltrans"/>
</dbReference>
<dbReference type="PANTHER" id="PTHR43356:SF2">
    <property type="entry name" value="PHOSPHATE ACETYLTRANSFERASE"/>
    <property type="match status" value="1"/>
</dbReference>
<gene>
    <name evidence="5" type="ordered locus">Tlie_1703</name>
</gene>
<dbReference type="EMBL" id="CP003096">
    <property type="protein sequence ID" value="AER67425.1"/>
    <property type="molecule type" value="Genomic_DNA"/>
</dbReference>
<evidence type="ECO:0000313" key="5">
    <source>
        <dbReference type="EMBL" id="AER67425.1"/>
    </source>
</evidence>
<reference evidence="5 6" key="2">
    <citation type="journal article" date="2012" name="Stand. Genomic Sci.">
        <title>Genome sequence of the moderately thermophilic, amino-acid-degrading and sulfur-reducing bacterium Thermovirga lienii type strain (Cas60314(T)).</title>
        <authorList>
            <person name="Goker M."/>
            <person name="Saunders E."/>
            <person name="Lapidus A."/>
            <person name="Nolan M."/>
            <person name="Lucas S."/>
            <person name="Hammon N."/>
            <person name="Deshpande S."/>
            <person name="Cheng J.F."/>
            <person name="Han C."/>
            <person name="Tapia R."/>
            <person name="Goodwin L.A."/>
            <person name="Pitluck S."/>
            <person name="Liolios K."/>
            <person name="Mavromatis K."/>
            <person name="Pagani I."/>
            <person name="Ivanova N."/>
            <person name="Mikhailova N."/>
            <person name="Pati A."/>
            <person name="Chen A."/>
            <person name="Palaniappan K."/>
            <person name="Land M."/>
            <person name="Chang Y.J."/>
            <person name="Jeffries C.D."/>
            <person name="Brambilla E.M."/>
            <person name="Rohde M."/>
            <person name="Spring S."/>
            <person name="Detter J.C."/>
            <person name="Woyke T."/>
            <person name="Bristow J."/>
            <person name="Eisen J.A."/>
            <person name="Markowitz V."/>
            <person name="Hugenholtz P."/>
            <person name="Kyrpides N.C."/>
            <person name="Klenk H.P."/>
        </authorList>
    </citation>
    <scope>NUCLEOTIDE SEQUENCE [LARGE SCALE GENOMIC DNA]</scope>
    <source>
        <strain evidence="6">ATCC BAA-1197 / DSM 17291 / Cas60314</strain>
    </source>
</reference>
<dbReference type="eggNOG" id="COG0280">
    <property type="taxonomic scope" value="Bacteria"/>
</dbReference>